<sequence>ARVFHGQLSLQIIDEGSARMLRKLIQGVAIRQLDITIPYEIACDGNEMVLVDGYVYDYPDLSLNFAEKWFTNFAWKFDGKKYCDTTKVHDFTLGIRPLEKLRVTLEPYYVTLHGRSSFPSFELFLELCKKHDHVSLDTVPRVISDSKIENASSEILSNAREIQMLKNSINYNSFQVFVSFDVLREFCKEKNIFYRRRRWKSGYWTFEPYSTAEYKQEISSHRNAQCYITPSVDIIISTNQSKNPPSVEEQWFTLRVESNLNLHHMVDHWAIKEYEREQAESAGQ</sequence>
<evidence type="ECO:0000313" key="2">
    <source>
        <dbReference type="Proteomes" id="UP001432027"/>
    </source>
</evidence>
<keyword evidence="2" id="KW-1185">Reference proteome</keyword>
<feature type="non-terminal residue" evidence="1">
    <location>
        <position position="1"/>
    </location>
</feature>
<organism evidence="1 2">
    <name type="scientific">Pristionchus entomophagus</name>
    <dbReference type="NCBI Taxonomy" id="358040"/>
    <lineage>
        <taxon>Eukaryota</taxon>
        <taxon>Metazoa</taxon>
        <taxon>Ecdysozoa</taxon>
        <taxon>Nematoda</taxon>
        <taxon>Chromadorea</taxon>
        <taxon>Rhabditida</taxon>
        <taxon>Rhabditina</taxon>
        <taxon>Diplogasteromorpha</taxon>
        <taxon>Diplogasteroidea</taxon>
        <taxon>Neodiplogasteridae</taxon>
        <taxon>Pristionchus</taxon>
    </lineage>
</organism>
<dbReference type="AlphaFoldDB" id="A0AAV5TXY5"/>
<accession>A0AAV5TXY5</accession>
<protein>
    <submittedName>
        <fullName evidence="1">Uncharacterized protein</fullName>
    </submittedName>
</protein>
<proteinExistence type="predicted"/>
<reference evidence="1" key="1">
    <citation type="submission" date="2023-10" db="EMBL/GenBank/DDBJ databases">
        <title>Genome assembly of Pristionchus species.</title>
        <authorList>
            <person name="Yoshida K."/>
            <person name="Sommer R.J."/>
        </authorList>
    </citation>
    <scope>NUCLEOTIDE SEQUENCE</scope>
    <source>
        <strain evidence="1">RS0144</strain>
    </source>
</reference>
<evidence type="ECO:0000313" key="1">
    <source>
        <dbReference type="EMBL" id="GMS99403.1"/>
    </source>
</evidence>
<dbReference type="EMBL" id="BTSX01000005">
    <property type="protein sequence ID" value="GMS99403.1"/>
    <property type="molecule type" value="Genomic_DNA"/>
</dbReference>
<gene>
    <name evidence="1" type="ORF">PENTCL1PPCAC_21578</name>
</gene>
<dbReference type="Proteomes" id="UP001432027">
    <property type="component" value="Unassembled WGS sequence"/>
</dbReference>
<comment type="caution">
    <text evidence="1">The sequence shown here is derived from an EMBL/GenBank/DDBJ whole genome shotgun (WGS) entry which is preliminary data.</text>
</comment>
<name>A0AAV5TXY5_9BILA</name>